<reference evidence="1" key="2">
    <citation type="submission" date="2015-10" db="EMBL/GenBank/DDBJ databases">
        <authorList>
            <person name="Gilbert D.G."/>
        </authorList>
    </citation>
    <scope>NUCLEOTIDE SEQUENCE</scope>
</reference>
<accession>A0A0P5BAH7</accession>
<reference evidence="1" key="1">
    <citation type="submission" date="2015-10" db="EMBL/GenBank/DDBJ databases">
        <title>Daphnia magna gene sets from two clonal populations assembled and annotated with EvidentialGene.</title>
        <authorList>
            <person name="Gilbert D."/>
            <person name="Podicheti R."/>
            <person name="Orsini L."/>
            <person name="Colbourne J."/>
            <person name="Pfrender M."/>
        </authorList>
    </citation>
    <scope>NUCLEOTIDE SEQUENCE</scope>
</reference>
<dbReference type="AlphaFoldDB" id="A0A0P5BAH7"/>
<proteinExistence type="predicted"/>
<protein>
    <submittedName>
        <fullName evidence="1">Uncharacterized protein</fullName>
    </submittedName>
</protein>
<organism evidence="1">
    <name type="scientific">Daphnia magna</name>
    <dbReference type="NCBI Taxonomy" id="35525"/>
    <lineage>
        <taxon>Eukaryota</taxon>
        <taxon>Metazoa</taxon>
        <taxon>Ecdysozoa</taxon>
        <taxon>Arthropoda</taxon>
        <taxon>Crustacea</taxon>
        <taxon>Branchiopoda</taxon>
        <taxon>Diplostraca</taxon>
        <taxon>Cladocera</taxon>
        <taxon>Anomopoda</taxon>
        <taxon>Daphniidae</taxon>
        <taxon>Daphnia</taxon>
    </lineage>
</organism>
<name>A0A0P5BAH7_9CRUS</name>
<sequence>MLPLAPPSGTFRPFFPLFVSFLSFLSTERKQKHGIVSVKIIGMPPAVVCGVDEQLNGRRENAFDGP</sequence>
<evidence type="ECO:0000313" key="1">
    <source>
        <dbReference type="EMBL" id="JAJ20800.1"/>
    </source>
</evidence>
<dbReference type="EMBL" id="GDIP01202602">
    <property type="protein sequence ID" value="JAJ20800.1"/>
    <property type="molecule type" value="Transcribed_RNA"/>
</dbReference>